<dbReference type="AlphaFoldDB" id="A0A9Q3F0L7"/>
<proteinExistence type="predicted"/>
<keyword evidence="3" id="KW-1185">Reference proteome</keyword>
<feature type="domain" description="Integrase zinc-binding" evidence="1">
    <location>
        <begin position="2"/>
        <end position="41"/>
    </location>
</feature>
<dbReference type="Proteomes" id="UP000765509">
    <property type="component" value="Unassembled WGS sequence"/>
</dbReference>
<dbReference type="InterPro" id="IPR041588">
    <property type="entry name" value="Integrase_H2C2"/>
</dbReference>
<protein>
    <recommendedName>
        <fullName evidence="1">Integrase zinc-binding domain-containing protein</fullName>
    </recommendedName>
</protein>
<name>A0A9Q3F0L7_9BASI</name>
<evidence type="ECO:0000313" key="3">
    <source>
        <dbReference type="Proteomes" id="UP000765509"/>
    </source>
</evidence>
<dbReference type="OrthoDB" id="1922221at2759"/>
<accession>A0A9Q3F0L7</accession>
<comment type="caution">
    <text evidence="2">The sequence shown here is derived from an EMBL/GenBank/DDBJ whole genome shotgun (WGS) entry which is preliminary data.</text>
</comment>
<organism evidence="2 3">
    <name type="scientific">Austropuccinia psidii MF-1</name>
    <dbReference type="NCBI Taxonomy" id="1389203"/>
    <lineage>
        <taxon>Eukaryota</taxon>
        <taxon>Fungi</taxon>
        <taxon>Dikarya</taxon>
        <taxon>Basidiomycota</taxon>
        <taxon>Pucciniomycotina</taxon>
        <taxon>Pucciniomycetes</taxon>
        <taxon>Pucciniales</taxon>
        <taxon>Sphaerophragmiaceae</taxon>
        <taxon>Austropuccinia</taxon>
    </lineage>
</organism>
<gene>
    <name evidence="2" type="ORF">O181_068230</name>
</gene>
<dbReference type="EMBL" id="AVOT02034418">
    <property type="protein sequence ID" value="MBW0528515.1"/>
    <property type="molecule type" value="Genomic_DNA"/>
</dbReference>
<dbReference type="InterPro" id="IPR052160">
    <property type="entry name" value="Gypsy_RT_Integrase-like"/>
</dbReference>
<dbReference type="Gene3D" id="1.10.340.70">
    <property type="match status" value="1"/>
</dbReference>
<sequence length="103" mass="12140">MGHIIEDRTKKRVESTAWWPQWEKDVSEYISTCQRFQNSNRKTGKRYGLLQHIEEPKHPWETINMEFLTRLVPGGKESINECLIIVERYIKGFSTAEKCRGLG</sequence>
<dbReference type="PANTHER" id="PTHR47266">
    <property type="entry name" value="ENDONUCLEASE-RELATED"/>
    <property type="match status" value="1"/>
</dbReference>
<dbReference type="Pfam" id="PF17921">
    <property type="entry name" value="Integrase_H2C2"/>
    <property type="match status" value="1"/>
</dbReference>
<evidence type="ECO:0000313" key="2">
    <source>
        <dbReference type="EMBL" id="MBW0528515.1"/>
    </source>
</evidence>
<evidence type="ECO:0000259" key="1">
    <source>
        <dbReference type="Pfam" id="PF17921"/>
    </source>
</evidence>
<reference evidence="2" key="1">
    <citation type="submission" date="2021-03" db="EMBL/GenBank/DDBJ databases">
        <title>Draft genome sequence of rust myrtle Austropuccinia psidii MF-1, a brazilian biotype.</title>
        <authorList>
            <person name="Quecine M.C."/>
            <person name="Pachon D.M.R."/>
            <person name="Bonatelli M.L."/>
            <person name="Correr F.H."/>
            <person name="Franceschini L.M."/>
            <person name="Leite T.F."/>
            <person name="Margarido G.R.A."/>
            <person name="Almeida C.A."/>
            <person name="Ferrarezi J.A."/>
            <person name="Labate C.A."/>
        </authorList>
    </citation>
    <scope>NUCLEOTIDE SEQUENCE</scope>
    <source>
        <strain evidence="2">MF-1</strain>
    </source>
</reference>